<evidence type="ECO:0000313" key="2">
    <source>
        <dbReference type="EMBL" id="AHJ87417.1"/>
    </source>
</evidence>
<organism evidence="2 3">
    <name type="scientific">Pseudomonas phage phiPsa374</name>
    <dbReference type="NCBI Taxonomy" id="1458843"/>
    <lineage>
        <taxon>Viruses</taxon>
        <taxon>Duplodnaviria</taxon>
        <taxon>Heunggongvirae</taxon>
        <taxon>Uroviricota</taxon>
        <taxon>Caudoviricetes</taxon>
        <taxon>Vandenendeviridae</taxon>
        <taxon>Gorskivirinae</taxon>
        <taxon>Otagovirus</taxon>
        <taxon>Otagovirus Psa374</taxon>
    </lineage>
</organism>
<proteinExistence type="predicted"/>
<dbReference type="RefSeq" id="YP_009009457.1">
    <property type="nucleotide sequence ID" value="NC_023601.2"/>
</dbReference>
<keyword evidence="1" id="KW-1133">Transmembrane helix</keyword>
<dbReference type="EMBL" id="KJ409772">
    <property type="protein sequence ID" value="AHJ87417.1"/>
    <property type="molecule type" value="Genomic_DNA"/>
</dbReference>
<dbReference type="Proteomes" id="UP000203637">
    <property type="component" value="Segment"/>
</dbReference>
<protein>
    <submittedName>
        <fullName evidence="2">Uncharacterized protein</fullName>
    </submittedName>
</protein>
<sequence length="56" mass="6429">MSLKNMQYRKTSHFGHAILSILFFPWVIVWAIIALSNNNYNNNLDVIHAIQTNGAK</sequence>
<keyword evidence="1" id="KW-0472">Membrane</keyword>
<name>W8EIP6_9CAUD</name>
<reference evidence="2 3" key="1">
    <citation type="journal article" date="2014" name="Appl. Environ. Microbiol.">
        <title>Identification of Bacteriophages for Biocontrol of the Kiwifruit Canker Phytopathogen Pseudomonas syringae pv. actinidiae.</title>
        <authorList>
            <person name="Frampton R.A."/>
            <person name="Taylor C."/>
            <person name="Holguin Moreno A.V."/>
            <person name="Visnovsky S.B."/>
            <person name="Petty N.K."/>
            <person name="Pitman A.R."/>
            <person name="Fineran P.C."/>
        </authorList>
    </citation>
    <scope>NUCLEOTIDE SEQUENCE [LARGE SCALE GENOMIC DNA]</scope>
</reference>
<dbReference type="KEGG" id="vg:18500820"/>
<keyword evidence="3" id="KW-1185">Reference proteome</keyword>
<accession>W8EIP6</accession>
<dbReference type="GeneID" id="18500820"/>
<evidence type="ECO:0000313" key="3">
    <source>
        <dbReference type="Proteomes" id="UP000203637"/>
    </source>
</evidence>
<keyword evidence="1" id="KW-0812">Transmembrane</keyword>
<feature type="transmembrane region" description="Helical" evidence="1">
    <location>
        <begin position="12"/>
        <end position="35"/>
    </location>
</feature>
<evidence type="ECO:0000256" key="1">
    <source>
        <dbReference type="SAM" id="Phobius"/>
    </source>
</evidence>